<dbReference type="OMA" id="GNSIQMQ"/>
<feature type="compositionally biased region" description="Polar residues" evidence="7">
    <location>
        <begin position="327"/>
        <end position="344"/>
    </location>
</feature>
<evidence type="ECO:0000256" key="7">
    <source>
        <dbReference type="SAM" id="MobiDB-lite"/>
    </source>
</evidence>
<reference evidence="10" key="2">
    <citation type="submission" date="2021-05" db="UniProtKB">
        <authorList>
            <consortium name="EnsemblPlants"/>
        </authorList>
    </citation>
    <scope>IDENTIFICATION</scope>
    <source>
        <strain evidence="10">subsp. malaccensis</strain>
    </source>
</reference>
<dbReference type="InParanoid" id="A0A804JHK8"/>
<feature type="compositionally biased region" description="Basic residues" evidence="7">
    <location>
        <begin position="308"/>
        <end position="318"/>
    </location>
</feature>
<dbReference type="InterPro" id="IPR036576">
    <property type="entry name" value="WRKY_dom_sf"/>
</dbReference>
<evidence type="ECO:0000313" key="9">
    <source>
        <dbReference type="EMBL" id="CAG1846625.1"/>
    </source>
</evidence>
<keyword evidence="11" id="KW-1185">Reference proteome</keyword>
<dbReference type="OrthoDB" id="2021103at2759"/>
<evidence type="ECO:0000256" key="5">
    <source>
        <dbReference type="ARBA" id="ARBA00023163"/>
    </source>
</evidence>
<evidence type="ECO:0000313" key="10">
    <source>
        <dbReference type="EnsemblPlants" id="Ma06_p18230.1"/>
    </source>
</evidence>
<feature type="compositionally biased region" description="Gly residues" evidence="7">
    <location>
        <begin position="113"/>
        <end position="128"/>
    </location>
</feature>
<feature type="compositionally biased region" description="Polar residues" evidence="7">
    <location>
        <begin position="410"/>
        <end position="420"/>
    </location>
</feature>
<dbReference type="Gene3D" id="2.20.25.80">
    <property type="entry name" value="WRKY domain"/>
    <property type="match status" value="2"/>
</dbReference>
<dbReference type="Proteomes" id="UP000012960">
    <property type="component" value="Unplaced"/>
</dbReference>
<keyword evidence="4" id="KW-0238">DNA-binding</keyword>
<organism evidence="10 11">
    <name type="scientific">Musa acuminata subsp. malaccensis</name>
    <name type="common">Wild banana</name>
    <name type="synonym">Musa malaccensis</name>
    <dbReference type="NCBI Taxonomy" id="214687"/>
    <lineage>
        <taxon>Eukaryota</taxon>
        <taxon>Viridiplantae</taxon>
        <taxon>Streptophyta</taxon>
        <taxon>Embryophyta</taxon>
        <taxon>Tracheophyta</taxon>
        <taxon>Spermatophyta</taxon>
        <taxon>Magnoliopsida</taxon>
        <taxon>Liliopsida</taxon>
        <taxon>Zingiberales</taxon>
        <taxon>Musaceae</taxon>
        <taxon>Musa</taxon>
    </lineage>
</organism>
<evidence type="ECO:0000256" key="4">
    <source>
        <dbReference type="ARBA" id="ARBA00023125"/>
    </source>
</evidence>
<name>A0A804JHK8_MUSAM</name>
<dbReference type="PROSITE" id="PS50811">
    <property type="entry name" value="WRKY"/>
    <property type="match status" value="2"/>
</dbReference>
<dbReference type="KEGG" id="mus:103988006"/>
<proteinExistence type="predicted"/>
<dbReference type="GO" id="GO:0005634">
    <property type="term" value="C:nucleus"/>
    <property type="evidence" value="ECO:0000318"/>
    <property type="project" value="GO_Central"/>
</dbReference>
<dbReference type="AlphaFoldDB" id="A0A804JHK8"/>
<evidence type="ECO:0000256" key="2">
    <source>
        <dbReference type="ARBA" id="ARBA00022737"/>
    </source>
</evidence>
<feature type="domain" description="WRKY" evidence="8">
    <location>
        <begin position="256"/>
        <end position="314"/>
    </location>
</feature>
<dbReference type="PANTHER" id="PTHR31221:SF130">
    <property type="entry name" value="WRKY TRANSCRIPTION FACTOR 3-RELATED"/>
    <property type="match status" value="1"/>
</dbReference>
<keyword evidence="5" id="KW-0804">Transcription</keyword>
<evidence type="ECO:0000259" key="8">
    <source>
        <dbReference type="PROSITE" id="PS50811"/>
    </source>
</evidence>
<evidence type="ECO:0000256" key="3">
    <source>
        <dbReference type="ARBA" id="ARBA00023015"/>
    </source>
</evidence>
<dbReference type="EMBL" id="HG996471">
    <property type="protein sequence ID" value="CAG1846625.1"/>
    <property type="molecule type" value="Genomic_DNA"/>
</dbReference>
<dbReference type="GO" id="GO:0000976">
    <property type="term" value="F:transcription cis-regulatory region binding"/>
    <property type="evidence" value="ECO:0000318"/>
    <property type="project" value="GO_Central"/>
</dbReference>
<dbReference type="PANTHER" id="PTHR31221">
    <property type="entry name" value="WRKY TRANSCRIPTION FACTOR PROTEIN 1-RELATED"/>
    <property type="match status" value="1"/>
</dbReference>
<feature type="region of interest" description="Disordered" evidence="7">
    <location>
        <begin position="305"/>
        <end position="420"/>
    </location>
</feature>
<sequence>MAENGAGSGGGGAGGGDGMAAAAAVGAGKPPRPTIMLPPRSSMASLFHEGGGGASEVSPGPLTLVSSFFADDPETECRSFTQLLVGAMNSPVAAARRPAGISWEQEKVAAGGSEDGGAEGGGIGGDGGVSRLNRVKQNRPASLTVSQPQAFTIAPGLSPSSLLDSPGFFSSGLGTFVMSHQEALAQVTAQASQSQFKMLSQAEYPSEFVTTPPSSQQLIQETPTRKRNNSVFESAEGSLSDQISHPTAIVVDKPASDGYNWRKYGQKMVRSSEYPRSYYKCSHPNCPVKKKVEHSADGQITEIIYKGQHNHQRPTPNKRFKEGDSFLSGSNEITESLDNPSTPESGFHGNHGNLRRSNGMTAATSASKRDREFDYGAPEQLSGSTDREEVSETQTDGRDNHDADAKRMNVSASSQTTSAEPKIVVQTTSEVDLLDDGYRWRKYGQKVVKGNPNPRSYYKCTYLGCNVRKHVERAPTDPKSVITTYEGKHNHDVPTSRNSSRNLACAGVASSIVQSNSQPSLRTTNFRNNDQQPVAVLRLKEEREIT</sequence>
<feature type="compositionally biased region" description="Low complexity" evidence="7">
    <location>
        <begin position="19"/>
        <end position="28"/>
    </location>
</feature>
<dbReference type="Gramene" id="Ma06_t18230.1">
    <property type="protein sequence ID" value="Ma06_p18230.1"/>
    <property type="gene ID" value="Ma06_g18230"/>
</dbReference>
<feature type="compositionally biased region" description="Polar residues" evidence="7">
    <location>
        <begin position="355"/>
        <end position="366"/>
    </location>
</feature>
<comment type="subcellular location">
    <subcellularLocation>
        <location evidence="1">Nucleus</location>
    </subcellularLocation>
</comment>
<dbReference type="FunCoup" id="A0A804JHK8">
    <property type="interactions" value="2461"/>
</dbReference>
<accession>A0A804JHK8</accession>
<feature type="domain" description="WRKY" evidence="8">
    <location>
        <begin position="429"/>
        <end position="494"/>
    </location>
</feature>
<keyword evidence="2" id="KW-0677">Repeat</keyword>
<dbReference type="InterPro" id="IPR003657">
    <property type="entry name" value="WRKY_dom"/>
</dbReference>
<dbReference type="InterPro" id="IPR044810">
    <property type="entry name" value="WRKY_plant"/>
</dbReference>
<protein>
    <submittedName>
        <fullName evidence="9">(wild Malaysian banana) hypothetical protein</fullName>
    </submittedName>
</protein>
<dbReference type="FunFam" id="2.20.25.80:FF:000001">
    <property type="entry name" value="WRKY transcription factor 33"/>
    <property type="match status" value="1"/>
</dbReference>
<feature type="compositionally biased region" description="Basic and acidic residues" evidence="7">
    <location>
        <begin position="385"/>
        <end position="407"/>
    </location>
</feature>
<dbReference type="SUPFAM" id="SSF118290">
    <property type="entry name" value="WRKY DNA-binding domain"/>
    <property type="match status" value="2"/>
</dbReference>
<reference evidence="9" key="1">
    <citation type="submission" date="2021-03" db="EMBL/GenBank/DDBJ databases">
        <authorList>
            <consortium name="Genoscope - CEA"/>
            <person name="William W."/>
        </authorList>
    </citation>
    <scope>NUCLEOTIDE SEQUENCE</scope>
    <source>
        <strain evidence="9">Doubled-haploid Pahang</strain>
    </source>
</reference>
<dbReference type="EnsemblPlants" id="Ma06_t18230.1">
    <property type="protein sequence ID" value="Ma06_p18230.1"/>
    <property type="gene ID" value="Ma06_g18230"/>
</dbReference>
<evidence type="ECO:0000256" key="1">
    <source>
        <dbReference type="ARBA" id="ARBA00004123"/>
    </source>
</evidence>
<dbReference type="GO" id="GO:0006355">
    <property type="term" value="P:regulation of DNA-templated transcription"/>
    <property type="evidence" value="ECO:0000318"/>
    <property type="project" value="GO_Central"/>
</dbReference>
<evidence type="ECO:0000313" key="11">
    <source>
        <dbReference type="Proteomes" id="UP000012960"/>
    </source>
</evidence>
<keyword evidence="6" id="KW-0539">Nucleus</keyword>
<keyword evidence="3" id="KW-0805">Transcription regulation</keyword>
<evidence type="ECO:0000256" key="6">
    <source>
        <dbReference type="ARBA" id="ARBA00023242"/>
    </source>
</evidence>
<dbReference type="SMART" id="SM00774">
    <property type="entry name" value="WRKY"/>
    <property type="match status" value="2"/>
</dbReference>
<feature type="region of interest" description="Disordered" evidence="7">
    <location>
        <begin position="109"/>
        <end position="132"/>
    </location>
</feature>
<gene>
    <name evidence="9" type="ORF">GSMUA_164200.1</name>
</gene>
<feature type="compositionally biased region" description="Gly residues" evidence="7">
    <location>
        <begin position="1"/>
        <end position="18"/>
    </location>
</feature>
<dbReference type="GO" id="GO:0003700">
    <property type="term" value="F:DNA-binding transcription factor activity"/>
    <property type="evidence" value="ECO:0000318"/>
    <property type="project" value="GO_Central"/>
</dbReference>
<dbReference type="Pfam" id="PF03106">
    <property type="entry name" value="WRKY"/>
    <property type="match status" value="2"/>
</dbReference>
<dbReference type="FunFam" id="2.20.25.80:FF:000006">
    <property type="entry name" value="WRKY transcription factor"/>
    <property type="match status" value="1"/>
</dbReference>
<feature type="region of interest" description="Disordered" evidence="7">
    <location>
        <begin position="1"/>
        <end position="32"/>
    </location>
</feature>